<evidence type="ECO:0000313" key="3">
    <source>
        <dbReference type="Proteomes" id="UP000005238"/>
    </source>
</evidence>
<dbReference type="eggNOG" id="ENOG502RGSX">
    <property type="taxonomic scope" value="Eukaryota"/>
</dbReference>
<dbReference type="EMBL" id="DS566037">
    <property type="status" value="NOT_ANNOTATED_CDS"/>
    <property type="molecule type" value="Genomic_DNA"/>
</dbReference>
<sequence>MPKGEKKNAENDEEVPRGHTSEEFKTQRESLRAQKLVDYVRTAYSFVKDNESDDDYDPHKNPDDGLDDVTVNAANDLDTRDEMIDDADVNSRGHGTAEGTSSQLL</sequence>
<reference evidence="2" key="2">
    <citation type="submission" date="2015-06" db="UniProtKB">
        <authorList>
            <consortium name="EnsemblProtists"/>
        </authorList>
    </citation>
    <scope>IDENTIFICATION</scope>
    <source>
        <strain evidence="2">Pr102</strain>
    </source>
</reference>
<dbReference type="EnsemblProtists" id="Phyra79426">
    <property type="protein sequence ID" value="Phyra79426"/>
    <property type="gene ID" value="Phyra79426"/>
</dbReference>
<keyword evidence="3" id="KW-1185">Reference proteome</keyword>
<proteinExistence type="predicted"/>
<dbReference type="AlphaFoldDB" id="H3GRD7"/>
<dbReference type="HOGENOM" id="CLU_2241932_0_0_1"/>
<dbReference type="VEuPathDB" id="FungiDB:KRP23_308"/>
<feature type="region of interest" description="Disordered" evidence="1">
    <location>
        <begin position="48"/>
        <end position="105"/>
    </location>
</feature>
<organism evidence="2 3">
    <name type="scientific">Phytophthora ramorum</name>
    <name type="common">Sudden oak death agent</name>
    <dbReference type="NCBI Taxonomy" id="164328"/>
    <lineage>
        <taxon>Eukaryota</taxon>
        <taxon>Sar</taxon>
        <taxon>Stramenopiles</taxon>
        <taxon>Oomycota</taxon>
        <taxon>Peronosporomycetes</taxon>
        <taxon>Peronosporales</taxon>
        <taxon>Peronosporaceae</taxon>
        <taxon>Phytophthora</taxon>
    </lineage>
</organism>
<evidence type="ECO:0000256" key="1">
    <source>
        <dbReference type="SAM" id="MobiDB-lite"/>
    </source>
</evidence>
<protein>
    <submittedName>
        <fullName evidence="2">Uncharacterized protein</fullName>
    </submittedName>
</protein>
<dbReference type="InParanoid" id="H3GRD7"/>
<dbReference type="Proteomes" id="UP000005238">
    <property type="component" value="Unassembled WGS sequence"/>
</dbReference>
<name>H3GRD7_PHYRM</name>
<evidence type="ECO:0000313" key="2">
    <source>
        <dbReference type="EnsemblProtists" id="Phyra79426"/>
    </source>
</evidence>
<feature type="region of interest" description="Disordered" evidence="1">
    <location>
        <begin position="1"/>
        <end position="29"/>
    </location>
</feature>
<accession>H3GRD7</accession>
<reference evidence="3" key="1">
    <citation type="journal article" date="2006" name="Science">
        <title>Phytophthora genome sequences uncover evolutionary origins and mechanisms of pathogenesis.</title>
        <authorList>
            <person name="Tyler B.M."/>
            <person name="Tripathy S."/>
            <person name="Zhang X."/>
            <person name="Dehal P."/>
            <person name="Jiang R.H."/>
            <person name="Aerts A."/>
            <person name="Arredondo F.D."/>
            <person name="Baxter L."/>
            <person name="Bensasson D."/>
            <person name="Beynon J.L."/>
            <person name="Chapman J."/>
            <person name="Damasceno C.M."/>
            <person name="Dorrance A.E."/>
            <person name="Dou D."/>
            <person name="Dickerman A.W."/>
            <person name="Dubchak I.L."/>
            <person name="Garbelotto M."/>
            <person name="Gijzen M."/>
            <person name="Gordon S.G."/>
            <person name="Govers F."/>
            <person name="Grunwald N.J."/>
            <person name="Huang W."/>
            <person name="Ivors K.L."/>
            <person name="Jones R.W."/>
            <person name="Kamoun S."/>
            <person name="Krampis K."/>
            <person name="Lamour K.H."/>
            <person name="Lee M.K."/>
            <person name="McDonald W.H."/>
            <person name="Medina M."/>
            <person name="Meijer H.J."/>
            <person name="Nordberg E.K."/>
            <person name="Maclean D.J."/>
            <person name="Ospina-Giraldo M.D."/>
            <person name="Morris P.F."/>
            <person name="Phuntumart V."/>
            <person name="Putnam N.H."/>
            <person name="Rash S."/>
            <person name="Rose J.K."/>
            <person name="Sakihama Y."/>
            <person name="Salamov A.A."/>
            <person name="Savidor A."/>
            <person name="Scheuring C.F."/>
            <person name="Smith B.M."/>
            <person name="Sobral B.W."/>
            <person name="Terry A."/>
            <person name="Torto-Alalibo T.A."/>
            <person name="Win J."/>
            <person name="Xu Z."/>
            <person name="Zhang H."/>
            <person name="Grigoriev I.V."/>
            <person name="Rokhsar D.S."/>
            <person name="Boore J.L."/>
        </authorList>
    </citation>
    <scope>NUCLEOTIDE SEQUENCE [LARGE SCALE GENOMIC DNA]</scope>
    <source>
        <strain evidence="3">Pr102</strain>
    </source>
</reference>